<dbReference type="PANTHER" id="PTHR30008">
    <property type="entry name" value="EXODEOXYRIBONUCLEASE 7 LARGE SUBUNIT"/>
    <property type="match status" value="1"/>
</dbReference>
<evidence type="ECO:0000256" key="7">
    <source>
        <dbReference type="SAM" id="Coils"/>
    </source>
</evidence>
<dbReference type="GO" id="GO:0009318">
    <property type="term" value="C:exodeoxyribonuclease VII complex"/>
    <property type="evidence" value="ECO:0007669"/>
    <property type="project" value="UniProtKB-UniRule"/>
</dbReference>
<dbReference type="HAMAP" id="MF_00378">
    <property type="entry name" value="Exonuc_7_L"/>
    <property type="match status" value="1"/>
</dbReference>
<dbReference type="KEGG" id="atm:ANT_26230"/>
<evidence type="ECO:0000256" key="6">
    <source>
        <dbReference type="RuleBase" id="RU004355"/>
    </source>
</evidence>
<dbReference type="InterPro" id="IPR020579">
    <property type="entry name" value="Exonuc_VII_lsu_C"/>
</dbReference>
<comment type="function">
    <text evidence="5">Bidirectionally degrades single-stranded DNA into large acid-insoluble oligonucleotides, which are then degraded further into small acid-soluble oligonucleotides.</text>
</comment>
<dbReference type="Pfam" id="PF02601">
    <property type="entry name" value="Exonuc_VII_L"/>
    <property type="match status" value="1"/>
</dbReference>
<evidence type="ECO:0000256" key="3">
    <source>
        <dbReference type="ARBA" id="ARBA00022801"/>
    </source>
</evidence>
<evidence type="ECO:0000256" key="1">
    <source>
        <dbReference type="ARBA" id="ARBA00022490"/>
    </source>
</evidence>
<dbReference type="EC" id="3.1.11.6" evidence="5"/>
<organism evidence="10 11">
    <name type="scientific">Anaerolinea thermophila (strain DSM 14523 / JCM 11388 / NBRC 100420 / UNI-1)</name>
    <dbReference type="NCBI Taxonomy" id="926569"/>
    <lineage>
        <taxon>Bacteria</taxon>
        <taxon>Bacillati</taxon>
        <taxon>Chloroflexota</taxon>
        <taxon>Anaerolineae</taxon>
        <taxon>Anaerolineales</taxon>
        <taxon>Anaerolineaceae</taxon>
        <taxon>Anaerolinea</taxon>
    </lineage>
</organism>
<dbReference type="InterPro" id="IPR025824">
    <property type="entry name" value="OB-fold_nuc-bd_dom"/>
</dbReference>
<gene>
    <name evidence="5 10" type="primary">xseA</name>
    <name evidence="10" type="ordered locus">ANT_26230</name>
</gene>
<comment type="subunit">
    <text evidence="5">Heterooligomer composed of large and small subunits.</text>
</comment>
<accession>E8N0A0</accession>
<keyword evidence="3 5" id="KW-0378">Hydrolase</keyword>
<dbReference type="EMBL" id="AP012029">
    <property type="protein sequence ID" value="BAJ64649.1"/>
    <property type="molecule type" value="Genomic_DNA"/>
</dbReference>
<dbReference type="Pfam" id="PF13742">
    <property type="entry name" value="tRNA_anti_2"/>
    <property type="match status" value="1"/>
</dbReference>
<keyword evidence="4 5" id="KW-0269">Exonuclease</keyword>
<sequence length="413" mass="45244">MDMPSLFPTPALSVSELTRLIRSLLESEPALSEIWVAGEISNFTRAASGHVYFTLKDSGAALKCVIWRNAARTLRVPLQDGIAIEAFGSIGVYEQGGNYQFYVTAVRPAGEGYLYQQFLRLKAQLEAEGLFAEERKRPIPTFPRRIGVVTSPTGAALQDILNTLRRRYPLVEVILAPSAVQGEEAPLELVQALNALNRIPDLDVILLARGGGSIEDLWAFNDEGVVRTVAASRVPVITGVGHETDFTLVDFAADLRAPTPTGAATLATPDRAELLIQVERTLQRLNRLISQRVNLESARLNQLESRLQRASPVRRIEDNRQRLDNAILRLQNTAARLIAQRQAHLQALNAHLSALNPLAVLERGFALIEHPEGGILTRAAQAQAGETVRIRLADGALTAKVEHVLLKPEKGVE</sequence>
<dbReference type="STRING" id="926569.ANT_26230"/>
<evidence type="ECO:0000256" key="4">
    <source>
        <dbReference type="ARBA" id="ARBA00022839"/>
    </source>
</evidence>
<comment type="catalytic activity">
    <reaction evidence="5 6">
        <text>Exonucleolytic cleavage in either 5'- to 3'- or 3'- to 5'-direction to yield nucleoside 5'-phosphates.</text>
        <dbReference type="EC" id="3.1.11.6"/>
    </reaction>
</comment>
<evidence type="ECO:0000313" key="11">
    <source>
        <dbReference type="Proteomes" id="UP000008922"/>
    </source>
</evidence>
<dbReference type="FunCoup" id="E8N0A0">
    <property type="interactions" value="348"/>
</dbReference>
<dbReference type="GO" id="GO:0008855">
    <property type="term" value="F:exodeoxyribonuclease VII activity"/>
    <property type="evidence" value="ECO:0007669"/>
    <property type="project" value="UniProtKB-UniRule"/>
</dbReference>
<dbReference type="InParanoid" id="E8N0A0"/>
<evidence type="ECO:0000256" key="2">
    <source>
        <dbReference type="ARBA" id="ARBA00022722"/>
    </source>
</evidence>
<dbReference type="AlphaFoldDB" id="E8N0A0"/>
<feature type="domain" description="OB-fold nucleic acid binding" evidence="9">
    <location>
        <begin position="12"/>
        <end position="106"/>
    </location>
</feature>
<dbReference type="GO" id="GO:0005737">
    <property type="term" value="C:cytoplasm"/>
    <property type="evidence" value="ECO:0007669"/>
    <property type="project" value="UniProtKB-SubCell"/>
</dbReference>
<dbReference type="HOGENOM" id="CLU_023625_3_1_0"/>
<proteinExistence type="inferred from homology"/>
<dbReference type="InterPro" id="IPR003753">
    <property type="entry name" value="Exonuc_VII_L"/>
</dbReference>
<name>E8N0A0_ANATU</name>
<dbReference type="eggNOG" id="COG1570">
    <property type="taxonomic scope" value="Bacteria"/>
</dbReference>
<comment type="similarity">
    <text evidence="5 6">Belongs to the XseA family.</text>
</comment>
<dbReference type="Proteomes" id="UP000008922">
    <property type="component" value="Chromosome"/>
</dbReference>
<keyword evidence="1 5" id="KW-0963">Cytoplasm</keyword>
<dbReference type="CDD" id="cd04489">
    <property type="entry name" value="ExoVII_LU_OBF"/>
    <property type="match status" value="1"/>
</dbReference>
<evidence type="ECO:0000259" key="9">
    <source>
        <dbReference type="Pfam" id="PF13742"/>
    </source>
</evidence>
<comment type="subcellular location">
    <subcellularLocation>
        <location evidence="5 6">Cytoplasm</location>
    </subcellularLocation>
</comment>
<dbReference type="PANTHER" id="PTHR30008:SF0">
    <property type="entry name" value="EXODEOXYRIBONUCLEASE 7 LARGE SUBUNIT"/>
    <property type="match status" value="1"/>
</dbReference>
<evidence type="ECO:0000259" key="8">
    <source>
        <dbReference type="Pfam" id="PF02601"/>
    </source>
</evidence>
<dbReference type="GO" id="GO:0003676">
    <property type="term" value="F:nucleic acid binding"/>
    <property type="evidence" value="ECO:0007669"/>
    <property type="project" value="InterPro"/>
</dbReference>
<keyword evidence="11" id="KW-1185">Reference proteome</keyword>
<dbReference type="NCBIfam" id="TIGR00237">
    <property type="entry name" value="xseA"/>
    <property type="match status" value="1"/>
</dbReference>
<feature type="domain" description="Exonuclease VII large subunit C-terminal" evidence="8">
    <location>
        <begin position="130"/>
        <end position="349"/>
    </location>
</feature>
<dbReference type="RefSeq" id="WP_013561003.1">
    <property type="nucleotide sequence ID" value="NC_014960.1"/>
</dbReference>
<evidence type="ECO:0000313" key="10">
    <source>
        <dbReference type="EMBL" id="BAJ64649.1"/>
    </source>
</evidence>
<protein>
    <recommendedName>
        <fullName evidence="5">Exodeoxyribonuclease 7 large subunit</fullName>
        <ecNumber evidence="5">3.1.11.6</ecNumber>
    </recommendedName>
    <alternativeName>
        <fullName evidence="5">Exodeoxyribonuclease VII large subunit</fullName>
        <shortName evidence="5">Exonuclease VII large subunit</shortName>
    </alternativeName>
</protein>
<keyword evidence="7" id="KW-0175">Coiled coil</keyword>
<reference evidence="10 11" key="1">
    <citation type="submission" date="2010-12" db="EMBL/GenBank/DDBJ databases">
        <title>Whole genome sequence of Anaerolinea thermophila UNI-1.</title>
        <authorList>
            <person name="Narita-Yamada S."/>
            <person name="Kishi E."/>
            <person name="Watanabe Y."/>
            <person name="Takasaki K."/>
            <person name="Ankai A."/>
            <person name="Oguchi A."/>
            <person name="Fukui S."/>
            <person name="Takahashi M."/>
            <person name="Yashiro I."/>
            <person name="Hosoyama A."/>
            <person name="Sekiguchi Y."/>
            <person name="Hanada S."/>
            <person name="Fujita N."/>
        </authorList>
    </citation>
    <scope>NUCLEOTIDE SEQUENCE [LARGE SCALE GENOMIC DNA]</scope>
    <source>
        <strain evidence="11">DSM 14523 / JCM 11388 / NBRC 100420 / UNI-1</strain>
    </source>
</reference>
<keyword evidence="2 5" id="KW-0540">Nuclease</keyword>
<feature type="coiled-coil region" evidence="7">
    <location>
        <begin position="271"/>
        <end position="340"/>
    </location>
</feature>
<dbReference type="OrthoDB" id="9802795at2"/>
<dbReference type="GO" id="GO:0006308">
    <property type="term" value="P:DNA catabolic process"/>
    <property type="evidence" value="ECO:0007669"/>
    <property type="project" value="UniProtKB-UniRule"/>
</dbReference>
<evidence type="ECO:0000256" key="5">
    <source>
        <dbReference type="HAMAP-Rule" id="MF_00378"/>
    </source>
</evidence>